<feature type="transmembrane region" description="Helical" evidence="6">
    <location>
        <begin position="574"/>
        <end position="597"/>
    </location>
</feature>
<feature type="transmembrane region" description="Helical" evidence="6">
    <location>
        <begin position="224"/>
        <end position="252"/>
    </location>
</feature>
<keyword evidence="2 6" id="KW-1003">Cell membrane</keyword>
<evidence type="ECO:0000256" key="1">
    <source>
        <dbReference type="ARBA" id="ARBA00004651"/>
    </source>
</evidence>
<proteinExistence type="inferred from homology"/>
<evidence type="ECO:0000313" key="8">
    <source>
        <dbReference type="EMBL" id="MFD1126312.1"/>
    </source>
</evidence>
<keyword evidence="3 6" id="KW-0812">Transmembrane</keyword>
<feature type="transmembrane region" description="Helical" evidence="6">
    <location>
        <begin position="147"/>
        <end position="170"/>
    </location>
</feature>
<protein>
    <submittedName>
        <fullName evidence="8">FtsX-like permease family protein</fullName>
    </submittedName>
</protein>
<feature type="domain" description="ABC3 transporter permease C-terminal" evidence="7">
    <location>
        <begin position="59"/>
        <end position="179"/>
    </location>
</feature>
<evidence type="ECO:0000313" key="9">
    <source>
        <dbReference type="Proteomes" id="UP001597156"/>
    </source>
</evidence>
<keyword evidence="5 6" id="KW-0472">Membrane</keyword>
<feature type="transmembrane region" description="Helical" evidence="6">
    <location>
        <begin position="100"/>
        <end position="127"/>
    </location>
</feature>
<dbReference type="EMBL" id="JBHTLH010000043">
    <property type="protein sequence ID" value="MFD1126312.1"/>
    <property type="molecule type" value="Genomic_DNA"/>
</dbReference>
<feature type="transmembrane region" description="Helical" evidence="6">
    <location>
        <begin position="17"/>
        <end position="35"/>
    </location>
</feature>
<dbReference type="InterPro" id="IPR052536">
    <property type="entry name" value="ABC-4_Integral_Memb_Prot"/>
</dbReference>
<comment type="caution">
    <text evidence="8">The sequence shown here is derived from an EMBL/GenBank/DDBJ whole genome shotgun (WGS) entry which is preliminary data.</text>
</comment>
<evidence type="ECO:0000256" key="5">
    <source>
        <dbReference type="ARBA" id="ARBA00023136"/>
    </source>
</evidence>
<dbReference type="PANTHER" id="PTHR46795:SF3">
    <property type="entry name" value="ABC TRANSPORTER PERMEASE"/>
    <property type="match status" value="1"/>
</dbReference>
<comment type="similarity">
    <text evidence="6">Belongs to the ABC-4 integral membrane protein family.</text>
</comment>
<feature type="transmembrane region" description="Helical" evidence="6">
    <location>
        <begin position="283"/>
        <end position="304"/>
    </location>
</feature>
<reference evidence="9" key="1">
    <citation type="journal article" date="2019" name="Int. J. Syst. Evol. Microbiol.">
        <title>The Global Catalogue of Microorganisms (GCM) 10K type strain sequencing project: providing services to taxonomists for standard genome sequencing and annotation.</title>
        <authorList>
            <consortium name="The Broad Institute Genomics Platform"/>
            <consortium name="The Broad Institute Genome Sequencing Center for Infectious Disease"/>
            <person name="Wu L."/>
            <person name="Ma J."/>
        </authorList>
    </citation>
    <scope>NUCLEOTIDE SEQUENCE [LARGE SCALE GENOMIC DNA]</scope>
    <source>
        <strain evidence="9">CCUG 71848</strain>
    </source>
</reference>
<dbReference type="RefSeq" id="WP_225419023.1">
    <property type="nucleotide sequence ID" value="NZ_JBHTLH010000043.1"/>
</dbReference>
<evidence type="ECO:0000259" key="7">
    <source>
        <dbReference type="Pfam" id="PF02687"/>
    </source>
</evidence>
<gene>
    <name evidence="8" type="ORF">ACFQ22_13280</name>
</gene>
<keyword evidence="4 6" id="KW-1133">Transmembrane helix</keyword>
<organism evidence="8 9">
    <name type="scientific">Lentilactobacillus raoultii</name>
    <dbReference type="NCBI Taxonomy" id="1987503"/>
    <lineage>
        <taxon>Bacteria</taxon>
        <taxon>Bacillati</taxon>
        <taxon>Bacillota</taxon>
        <taxon>Bacilli</taxon>
        <taxon>Lactobacillales</taxon>
        <taxon>Lactobacillaceae</taxon>
        <taxon>Lentilactobacillus</taxon>
    </lineage>
</organism>
<dbReference type="InterPro" id="IPR027022">
    <property type="entry name" value="ABC_permease_BceB-typ"/>
</dbReference>
<evidence type="ECO:0000256" key="6">
    <source>
        <dbReference type="PIRNR" id="PIRNR018968"/>
    </source>
</evidence>
<evidence type="ECO:0000256" key="3">
    <source>
        <dbReference type="ARBA" id="ARBA00022692"/>
    </source>
</evidence>
<dbReference type="PIRSF" id="PIRSF018968">
    <property type="entry name" value="ABC_permease_BceB"/>
    <property type="match status" value="1"/>
</dbReference>
<feature type="transmembrane region" description="Helical" evidence="6">
    <location>
        <begin position="531"/>
        <end position="554"/>
    </location>
</feature>
<name>A0ABW3PKB8_9LACO</name>
<dbReference type="InterPro" id="IPR003838">
    <property type="entry name" value="ABC3_permease_C"/>
</dbReference>
<evidence type="ECO:0000256" key="2">
    <source>
        <dbReference type="ARBA" id="ARBA00022475"/>
    </source>
</evidence>
<dbReference type="PANTHER" id="PTHR46795">
    <property type="entry name" value="ABC TRANSPORTER PERMEASE-RELATED-RELATED"/>
    <property type="match status" value="1"/>
</dbReference>
<sequence>MLFKISLSGVKARWKDYLILFSGMIMTVAIFYMFEAISTNNKFTTATSVGQNAKFVFIFGSILLAIITLVYVFYANSFLMSMRKHDYGLFMMLGAKSSKISFLIIIETLAVGFLSALIGIILGLGLTKAISGLLMNQLQISLKYFTAIYPPAILTTLILFMILFVIAGALNAWTFRRTSALALLHAEDRTAWKKPKSVILWSEAIVGVLLLAGGYYALYQVRSLMLMSIVIGLVTIVLGTYLTFNSFFVMLLEMLQKSTLSQKGINEFTIAQLKFRIRDLTKILSVVSLLFALALGAITVGIGFKNSVSKLADANTPYAISTVSQSSKMNSLINKLDDKTVIRYQHKTVGKTIYYRADDFQKTPVKYTHLTQKSSEPIIIKSRLKDLKNPSTSAYQSFSRLQDPKQQSYQLKFVSPAAFNRINRPIQMLTLIHVKNLDAQYRSLKAIYDLQNQELGSNMLLMSGESFMVYMQLKSLFASFEFMGIFLGIAFLAMLASCLMFKILSGAGSDKARFEMLNKIGTRKWLLKKSIMLQILGLFALPAILGLIDVAFGLQLFTRGNLLSNAYQTFSYSAIGFLVVYLIYYAATVLIYTRIVIPKIRAEK</sequence>
<feature type="transmembrane region" description="Helical" evidence="6">
    <location>
        <begin position="198"/>
        <end position="218"/>
    </location>
</feature>
<keyword evidence="9" id="KW-1185">Reference proteome</keyword>
<accession>A0ABW3PKB8</accession>
<dbReference type="Proteomes" id="UP001597156">
    <property type="component" value="Unassembled WGS sequence"/>
</dbReference>
<feature type="transmembrane region" description="Helical" evidence="6">
    <location>
        <begin position="55"/>
        <end position="79"/>
    </location>
</feature>
<keyword evidence="6" id="KW-0813">Transport</keyword>
<comment type="subcellular location">
    <subcellularLocation>
        <location evidence="1 6">Cell membrane</location>
        <topology evidence="1 6">Multi-pass membrane protein</topology>
    </subcellularLocation>
</comment>
<evidence type="ECO:0000256" key="4">
    <source>
        <dbReference type="ARBA" id="ARBA00022989"/>
    </source>
</evidence>
<dbReference type="Pfam" id="PF02687">
    <property type="entry name" value="FtsX"/>
    <property type="match status" value="1"/>
</dbReference>
<feature type="transmembrane region" description="Helical" evidence="6">
    <location>
        <begin position="482"/>
        <end position="504"/>
    </location>
</feature>